<organism evidence="2 3">
    <name type="scientific">Arabidopsis thaliana x Arabidopsis arenosa</name>
    <dbReference type="NCBI Taxonomy" id="1240361"/>
    <lineage>
        <taxon>Eukaryota</taxon>
        <taxon>Viridiplantae</taxon>
        <taxon>Streptophyta</taxon>
        <taxon>Embryophyta</taxon>
        <taxon>Tracheophyta</taxon>
        <taxon>Spermatophyta</taxon>
        <taxon>Magnoliopsida</taxon>
        <taxon>eudicotyledons</taxon>
        <taxon>Gunneridae</taxon>
        <taxon>Pentapetalae</taxon>
        <taxon>rosids</taxon>
        <taxon>malvids</taxon>
        <taxon>Brassicales</taxon>
        <taxon>Brassicaceae</taxon>
        <taxon>Camelineae</taxon>
        <taxon>Arabidopsis</taxon>
    </lineage>
</organism>
<evidence type="ECO:0000256" key="1">
    <source>
        <dbReference type="SAM" id="MobiDB-lite"/>
    </source>
</evidence>
<feature type="compositionally biased region" description="Basic residues" evidence="1">
    <location>
        <begin position="37"/>
        <end position="50"/>
    </location>
</feature>
<name>A0A8T2CXG2_9BRAS</name>
<dbReference type="AlphaFoldDB" id="A0A8T2CXG2"/>
<evidence type="ECO:0000313" key="2">
    <source>
        <dbReference type="EMBL" id="KAG7604958.1"/>
    </source>
</evidence>
<gene>
    <name evidence="2" type="ORF">ISN45_At05g039890</name>
</gene>
<keyword evidence="3" id="KW-1185">Reference proteome</keyword>
<protein>
    <submittedName>
        <fullName evidence="2">Uncharacterized protein</fullName>
    </submittedName>
</protein>
<accession>A0A8T2CXG2</accession>
<evidence type="ECO:0000313" key="3">
    <source>
        <dbReference type="Proteomes" id="UP000694240"/>
    </source>
</evidence>
<reference evidence="2 3" key="1">
    <citation type="submission" date="2020-12" db="EMBL/GenBank/DDBJ databases">
        <title>Concerted genomic and epigenomic changes stabilize Arabidopsis allopolyploids.</title>
        <authorList>
            <person name="Chen Z."/>
        </authorList>
    </citation>
    <scope>NUCLEOTIDE SEQUENCE [LARGE SCALE GENOMIC DNA]</scope>
    <source>
        <strain evidence="2">Allo738</strain>
        <tissue evidence="2">Leaf</tissue>
    </source>
</reference>
<dbReference type="Proteomes" id="UP000694240">
    <property type="component" value="Chromosome 5"/>
</dbReference>
<proteinExistence type="predicted"/>
<comment type="caution">
    <text evidence="2">The sequence shown here is derived from an EMBL/GenBank/DDBJ whole genome shotgun (WGS) entry which is preliminary data.</text>
</comment>
<feature type="compositionally biased region" description="Acidic residues" evidence="1">
    <location>
        <begin position="17"/>
        <end position="26"/>
    </location>
</feature>
<dbReference type="EMBL" id="JAEFBK010000005">
    <property type="protein sequence ID" value="KAG7604958.1"/>
    <property type="molecule type" value="Genomic_DNA"/>
</dbReference>
<sequence>MASKTFGTALCTPNDECVSDEEEDEGTGLTNGLRPRQSSRVRKPNKKYLD</sequence>
<feature type="region of interest" description="Disordered" evidence="1">
    <location>
        <begin position="1"/>
        <end position="50"/>
    </location>
</feature>